<dbReference type="InterPro" id="IPR001412">
    <property type="entry name" value="aa-tRNA-synth_I_CS"/>
</dbReference>
<comment type="function">
    <text evidence="7">Catalyzes the attachment of glutamate to tRNA(Glu) in a two-step reaction: glutamate is first activated by ATP to form Glu-AMP and then transferred to the acceptor end of tRNA(Glu).</text>
</comment>
<dbReference type="InterPro" id="IPR045462">
    <property type="entry name" value="aa-tRNA-synth_I_cd-bd"/>
</dbReference>
<evidence type="ECO:0000256" key="5">
    <source>
        <dbReference type="ARBA" id="ARBA00022917"/>
    </source>
</evidence>
<keyword evidence="3 7" id="KW-0547">Nucleotide-binding</keyword>
<dbReference type="CDD" id="cd00808">
    <property type="entry name" value="GluRS_core"/>
    <property type="match status" value="1"/>
</dbReference>
<dbReference type="PROSITE" id="PS00178">
    <property type="entry name" value="AA_TRNA_LIGASE_I"/>
    <property type="match status" value="1"/>
</dbReference>
<dbReference type="InterPro" id="IPR020751">
    <property type="entry name" value="aa-tRNA-synth_I_codon-bd_sub2"/>
</dbReference>
<keyword evidence="7" id="KW-0963">Cytoplasm</keyword>
<dbReference type="EC" id="6.1.1.17" evidence="7"/>
<keyword evidence="7" id="KW-0862">Zinc</keyword>
<gene>
    <name evidence="7" type="primary">gltX</name>
    <name evidence="10" type="ORF">IAA52_05155</name>
</gene>
<evidence type="ECO:0000313" key="11">
    <source>
        <dbReference type="Proteomes" id="UP000824260"/>
    </source>
</evidence>
<comment type="catalytic activity">
    <reaction evidence="7">
        <text>tRNA(Glu) + L-glutamate + ATP = L-glutamyl-tRNA(Glu) + AMP + diphosphate</text>
        <dbReference type="Rhea" id="RHEA:23540"/>
        <dbReference type="Rhea" id="RHEA-COMP:9663"/>
        <dbReference type="Rhea" id="RHEA-COMP:9680"/>
        <dbReference type="ChEBI" id="CHEBI:29985"/>
        <dbReference type="ChEBI" id="CHEBI:30616"/>
        <dbReference type="ChEBI" id="CHEBI:33019"/>
        <dbReference type="ChEBI" id="CHEBI:78442"/>
        <dbReference type="ChEBI" id="CHEBI:78520"/>
        <dbReference type="ChEBI" id="CHEBI:456215"/>
        <dbReference type="EC" id="6.1.1.17"/>
    </reaction>
</comment>
<dbReference type="GO" id="GO:0005737">
    <property type="term" value="C:cytoplasm"/>
    <property type="evidence" value="ECO:0007669"/>
    <property type="project" value="UniProtKB-SubCell"/>
</dbReference>
<accession>A0A9D0ZN28</accession>
<comment type="caution">
    <text evidence="10">The sequence shown here is derived from an EMBL/GenBank/DDBJ whole genome shotgun (WGS) entry which is preliminary data.</text>
</comment>
<feature type="binding site" evidence="7">
    <location>
        <position position="108"/>
    </location>
    <ligand>
        <name>Zn(2+)</name>
        <dbReference type="ChEBI" id="CHEBI:29105"/>
    </ligand>
</feature>
<protein>
    <recommendedName>
        <fullName evidence="7">Glutamate--tRNA ligase</fullName>
        <ecNumber evidence="7">6.1.1.17</ecNumber>
    </recommendedName>
    <alternativeName>
        <fullName evidence="7">Glutamyl-tRNA synthetase</fullName>
        <shortName evidence="7">GluRS</shortName>
    </alternativeName>
</protein>
<proteinExistence type="inferred from homology"/>
<feature type="short sequence motif" description="'KMSKS' region" evidence="7">
    <location>
        <begin position="250"/>
        <end position="254"/>
    </location>
</feature>
<dbReference type="InterPro" id="IPR033910">
    <property type="entry name" value="GluRS_core"/>
</dbReference>
<evidence type="ECO:0000256" key="7">
    <source>
        <dbReference type="HAMAP-Rule" id="MF_00022"/>
    </source>
</evidence>
<keyword evidence="7" id="KW-0479">Metal-binding</keyword>
<reference evidence="10" key="2">
    <citation type="journal article" date="2021" name="PeerJ">
        <title>Extensive microbial diversity within the chicken gut microbiome revealed by metagenomics and culture.</title>
        <authorList>
            <person name="Gilroy R."/>
            <person name="Ravi A."/>
            <person name="Getino M."/>
            <person name="Pursley I."/>
            <person name="Horton D.L."/>
            <person name="Alikhan N.F."/>
            <person name="Baker D."/>
            <person name="Gharbi K."/>
            <person name="Hall N."/>
            <person name="Watson M."/>
            <person name="Adriaenssens E.M."/>
            <person name="Foster-Nyarko E."/>
            <person name="Jarju S."/>
            <person name="Secka A."/>
            <person name="Antonio M."/>
            <person name="Oren A."/>
            <person name="Chaudhuri R.R."/>
            <person name="La Ragione R."/>
            <person name="Hildebrand F."/>
            <person name="Pallen M.J."/>
        </authorList>
    </citation>
    <scope>NUCLEOTIDE SEQUENCE</scope>
    <source>
        <strain evidence="10">ChiSjej6B24-2974</strain>
    </source>
</reference>
<keyword evidence="2 7" id="KW-0436">Ligase</keyword>
<dbReference type="PRINTS" id="PR00987">
    <property type="entry name" value="TRNASYNTHGLU"/>
</dbReference>
<dbReference type="Pfam" id="PF19269">
    <property type="entry name" value="Anticodon_2"/>
    <property type="match status" value="1"/>
</dbReference>
<comment type="subcellular location">
    <subcellularLocation>
        <location evidence="7">Cytoplasm</location>
    </subcellularLocation>
</comment>
<dbReference type="GO" id="GO:0008270">
    <property type="term" value="F:zinc ion binding"/>
    <property type="evidence" value="ECO:0007669"/>
    <property type="project" value="UniProtKB-UniRule"/>
</dbReference>
<dbReference type="InterPro" id="IPR014729">
    <property type="entry name" value="Rossmann-like_a/b/a_fold"/>
</dbReference>
<dbReference type="PANTHER" id="PTHR43311">
    <property type="entry name" value="GLUTAMATE--TRNA LIGASE"/>
    <property type="match status" value="1"/>
</dbReference>
<dbReference type="EMBL" id="DVFZ01000051">
    <property type="protein sequence ID" value="HIQ82471.1"/>
    <property type="molecule type" value="Genomic_DNA"/>
</dbReference>
<dbReference type="Gene3D" id="3.40.50.620">
    <property type="entry name" value="HUPs"/>
    <property type="match status" value="1"/>
</dbReference>
<feature type="binding site" evidence="7">
    <location>
        <position position="106"/>
    </location>
    <ligand>
        <name>Zn(2+)</name>
        <dbReference type="ChEBI" id="CHEBI:29105"/>
    </ligand>
</feature>
<evidence type="ECO:0000256" key="6">
    <source>
        <dbReference type="ARBA" id="ARBA00023146"/>
    </source>
</evidence>
<evidence type="ECO:0000256" key="2">
    <source>
        <dbReference type="ARBA" id="ARBA00022598"/>
    </source>
</evidence>
<dbReference type="GO" id="GO:0000049">
    <property type="term" value="F:tRNA binding"/>
    <property type="evidence" value="ECO:0007669"/>
    <property type="project" value="InterPro"/>
</dbReference>
<organism evidence="10 11">
    <name type="scientific">Candidatus Pullichristensenella stercorigallinarum</name>
    <dbReference type="NCBI Taxonomy" id="2840909"/>
    <lineage>
        <taxon>Bacteria</taxon>
        <taxon>Bacillati</taxon>
        <taxon>Bacillota</taxon>
        <taxon>Clostridia</taxon>
        <taxon>Candidatus Pullichristensenella</taxon>
    </lineage>
</organism>
<dbReference type="InterPro" id="IPR020058">
    <property type="entry name" value="Glu/Gln-tRNA-synth_Ib_cat-dom"/>
</dbReference>
<feature type="binding site" evidence="7">
    <location>
        <position position="133"/>
    </location>
    <ligand>
        <name>Zn(2+)</name>
        <dbReference type="ChEBI" id="CHEBI:29105"/>
    </ligand>
</feature>
<dbReference type="Pfam" id="PF00749">
    <property type="entry name" value="tRNA-synt_1c"/>
    <property type="match status" value="1"/>
</dbReference>
<feature type="binding site" evidence="7">
    <location>
        <position position="135"/>
    </location>
    <ligand>
        <name>Zn(2+)</name>
        <dbReference type="ChEBI" id="CHEBI:29105"/>
    </ligand>
</feature>
<dbReference type="InterPro" id="IPR008925">
    <property type="entry name" value="aa_tRNA-synth_I_cd-bd_sf"/>
</dbReference>
<reference evidence="10" key="1">
    <citation type="submission" date="2020-10" db="EMBL/GenBank/DDBJ databases">
        <authorList>
            <person name="Gilroy R."/>
        </authorList>
    </citation>
    <scope>NUCLEOTIDE SEQUENCE</scope>
    <source>
        <strain evidence="10">ChiSjej6B24-2974</strain>
    </source>
</reference>
<evidence type="ECO:0000313" key="10">
    <source>
        <dbReference type="EMBL" id="HIQ82471.1"/>
    </source>
</evidence>
<dbReference type="InterPro" id="IPR000924">
    <property type="entry name" value="Glu/Gln-tRNA-synth"/>
</dbReference>
<feature type="domain" description="Glutamyl/glutaminyl-tRNA synthetase class Ib catalytic" evidence="8">
    <location>
        <begin position="2"/>
        <end position="319"/>
    </location>
</feature>
<dbReference type="SUPFAM" id="SSF48163">
    <property type="entry name" value="An anticodon-binding domain of class I aminoacyl-tRNA synthetases"/>
    <property type="match status" value="1"/>
</dbReference>
<dbReference type="InterPro" id="IPR004527">
    <property type="entry name" value="Glu-tRNA-ligase_bac/mito"/>
</dbReference>
<dbReference type="GO" id="GO:0004818">
    <property type="term" value="F:glutamate-tRNA ligase activity"/>
    <property type="evidence" value="ECO:0007669"/>
    <property type="project" value="UniProtKB-UniRule"/>
</dbReference>
<dbReference type="FunFam" id="3.40.50.620:FF:000045">
    <property type="entry name" value="Glutamate--tRNA ligase, mitochondrial"/>
    <property type="match status" value="1"/>
</dbReference>
<keyword evidence="6 7" id="KW-0030">Aminoacyl-tRNA synthetase</keyword>
<evidence type="ECO:0000259" key="8">
    <source>
        <dbReference type="Pfam" id="PF00749"/>
    </source>
</evidence>
<dbReference type="Proteomes" id="UP000824260">
    <property type="component" value="Unassembled WGS sequence"/>
</dbReference>
<dbReference type="HAMAP" id="MF_00022">
    <property type="entry name" value="Glu_tRNA_synth_type1"/>
    <property type="match status" value="1"/>
</dbReference>
<name>A0A9D0ZN28_9FIRM</name>
<evidence type="ECO:0000256" key="4">
    <source>
        <dbReference type="ARBA" id="ARBA00022840"/>
    </source>
</evidence>
<feature type="binding site" evidence="7">
    <location>
        <position position="253"/>
    </location>
    <ligand>
        <name>ATP</name>
        <dbReference type="ChEBI" id="CHEBI:30616"/>
    </ligand>
</feature>
<dbReference type="InterPro" id="IPR049940">
    <property type="entry name" value="GluQ/Sye"/>
</dbReference>
<dbReference type="GO" id="GO:0005524">
    <property type="term" value="F:ATP binding"/>
    <property type="evidence" value="ECO:0007669"/>
    <property type="project" value="UniProtKB-UniRule"/>
</dbReference>
<feature type="short sequence motif" description="'HIGH' region" evidence="7">
    <location>
        <begin position="9"/>
        <end position="19"/>
    </location>
</feature>
<comment type="similarity">
    <text evidence="1 7">Belongs to the class-I aminoacyl-tRNA synthetase family. Glutamate--tRNA ligase type 1 subfamily.</text>
</comment>
<dbReference type="PANTHER" id="PTHR43311:SF2">
    <property type="entry name" value="GLUTAMATE--TRNA LIGASE, MITOCHONDRIAL-RELATED"/>
    <property type="match status" value="1"/>
</dbReference>
<evidence type="ECO:0000259" key="9">
    <source>
        <dbReference type="Pfam" id="PF19269"/>
    </source>
</evidence>
<dbReference type="Gene3D" id="1.10.10.350">
    <property type="match status" value="1"/>
</dbReference>
<dbReference type="GO" id="GO:0006424">
    <property type="term" value="P:glutamyl-tRNA aminoacylation"/>
    <property type="evidence" value="ECO:0007669"/>
    <property type="project" value="UniProtKB-UniRule"/>
</dbReference>
<comment type="cofactor">
    <cofactor evidence="7">
        <name>Zn(2+)</name>
        <dbReference type="ChEBI" id="CHEBI:29105"/>
    </cofactor>
    <text evidence="7">Binds 1 zinc ion per subunit.</text>
</comment>
<dbReference type="NCBIfam" id="TIGR00464">
    <property type="entry name" value="gltX_bact"/>
    <property type="match status" value="1"/>
</dbReference>
<dbReference type="SUPFAM" id="SSF52374">
    <property type="entry name" value="Nucleotidylyl transferase"/>
    <property type="match status" value="1"/>
</dbReference>
<comment type="subunit">
    <text evidence="7">Monomer.</text>
</comment>
<keyword evidence="4 7" id="KW-0067">ATP-binding</keyword>
<sequence>MQVRTRFAPSPTGYLHLGGLRTALYTYLFARRNGGKFILRIEDTDQEREVPGAVEKIYASLAAAGLTYDEGPDVGGDYGPYIQTQRRHLYLPYAQELVKRGGAYYCFCTKERLDEARAQAEKEGKTFKYDKHCLHLSPEEIQRRIEAGEPYVIRQNVPTEGKAGFDDLLYGHVEVDCSTLDDNVLIKADGLPTYNFANVVDDHLMAITHVMRGTEYLSSAPKYNLLYEAFGWTPPIYIHLPVVMRDATRKLSKRYGDPSFEDLLDMGYLRDAIINFIALLGWSPRSEREFFTLEELEECFDVEGLNKSPSIFDMDKLTWFNAEYMRKLSFEEFYELARPWMARVLDPERFDLRRLAELLQARIEVLNRIPGMIGFLAEMPEFDNDLYNHKKMKTNPEIARQALEAVRPVLEGVGEWTEQALHDAVMAFIPETGLKNGQVLWPLRIAISGLASTPGGAFEIAYLLGREETLRRLDASLQKLQ</sequence>
<dbReference type="AlphaFoldDB" id="A0A9D0ZN28"/>
<feature type="domain" description="Aminoacyl-tRNA synthetase class I anticodon-binding" evidence="9">
    <location>
        <begin position="332"/>
        <end position="475"/>
    </location>
</feature>
<evidence type="ECO:0000256" key="3">
    <source>
        <dbReference type="ARBA" id="ARBA00022741"/>
    </source>
</evidence>
<evidence type="ECO:0000256" key="1">
    <source>
        <dbReference type="ARBA" id="ARBA00007894"/>
    </source>
</evidence>
<keyword evidence="5 7" id="KW-0648">Protein biosynthesis</keyword>